<evidence type="ECO:0000256" key="1">
    <source>
        <dbReference type="SAM" id="MobiDB-lite"/>
    </source>
</evidence>
<feature type="region of interest" description="Disordered" evidence="1">
    <location>
        <begin position="150"/>
        <end position="242"/>
    </location>
</feature>
<proteinExistence type="predicted"/>
<accession>A0A6J7H1M6</accession>
<keyword evidence="2" id="KW-1133">Transmembrane helix</keyword>
<feature type="compositionally biased region" description="Basic and acidic residues" evidence="1">
    <location>
        <begin position="150"/>
        <end position="186"/>
    </location>
</feature>
<feature type="transmembrane region" description="Helical" evidence="2">
    <location>
        <begin position="42"/>
        <end position="75"/>
    </location>
</feature>
<protein>
    <submittedName>
        <fullName evidence="3">Unannotated protein</fullName>
    </submittedName>
</protein>
<dbReference type="EMBL" id="CAFBMK010000075">
    <property type="protein sequence ID" value="CAB4914741.1"/>
    <property type="molecule type" value="Genomic_DNA"/>
</dbReference>
<evidence type="ECO:0000256" key="2">
    <source>
        <dbReference type="SAM" id="Phobius"/>
    </source>
</evidence>
<name>A0A6J7H1M6_9ZZZZ</name>
<keyword evidence="2" id="KW-0472">Membrane</keyword>
<gene>
    <name evidence="3" type="ORF">UFOPK3564_01492</name>
</gene>
<sequence>MSVVDASDRRWRVRRRWLPWRRRVREVPDVPFDGGDLGDDPISALIGLFLLVLALPAIIMVVAILVELLVLLALLPAFVLVRLLLPVPWKIELWARPASRRVLGWHLQHEVPVRGWRASGERIAEMTAEIREQGPGRRYVPREVLAKAEADGSTERIDETWPDRAADDRSRTAGRAADARSGDRTPGDAAPPVEPGADVATGSPYGAAPVRPAGGTAAGRPASGTASPDGSMPNPFAQRDED</sequence>
<feature type="compositionally biased region" description="Low complexity" evidence="1">
    <location>
        <begin position="206"/>
        <end position="228"/>
    </location>
</feature>
<keyword evidence="2" id="KW-0812">Transmembrane</keyword>
<evidence type="ECO:0000313" key="3">
    <source>
        <dbReference type="EMBL" id="CAB4914741.1"/>
    </source>
</evidence>
<reference evidence="3" key="1">
    <citation type="submission" date="2020-05" db="EMBL/GenBank/DDBJ databases">
        <authorList>
            <person name="Chiriac C."/>
            <person name="Salcher M."/>
            <person name="Ghai R."/>
            <person name="Kavagutti S V."/>
        </authorList>
    </citation>
    <scope>NUCLEOTIDE SEQUENCE</scope>
</reference>
<dbReference type="AlphaFoldDB" id="A0A6J7H1M6"/>
<organism evidence="3">
    <name type="scientific">freshwater metagenome</name>
    <dbReference type="NCBI Taxonomy" id="449393"/>
    <lineage>
        <taxon>unclassified sequences</taxon>
        <taxon>metagenomes</taxon>
        <taxon>ecological metagenomes</taxon>
    </lineage>
</organism>